<gene>
    <name evidence="2" type="ORF">CF123_03660</name>
    <name evidence="1" type="ORF">D6R50_08405</name>
</gene>
<dbReference type="EMBL" id="RAWX01000002">
    <property type="protein sequence ID" value="RKJ89287.1"/>
    <property type="molecule type" value="Genomic_DNA"/>
</dbReference>
<evidence type="ECO:0000313" key="1">
    <source>
        <dbReference type="EMBL" id="RKJ89287.1"/>
    </source>
</evidence>
<dbReference type="Proteomes" id="UP000281725">
    <property type="component" value="Unassembled WGS sequence"/>
</dbReference>
<accession>A0A318DL26</accession>
<dbReference type="GeneID" id="60846732"/>
<dbReference type="RefSeq" id="WP_005339051.1">
    <property type="nucleotide sequence ID" value="NZ_CAAKNM010000012.1"/>
</dbReference>
<dbReference type="KEGG" id="avo:AMS64_19430"/>
<organism evidence="1 3">
    <name type="scientific">Aeromonas veronii</name>
    <dbReference type="NCBI Taxonomy" id="654"/>
    <lineage>
        <taxon>Bacteria</taxon>
        <taxon>Pseudomonadati</taxon>
        <taxon>Pseudomonadota</taxon>
        <taxon>Gammaproteobacteria</taxon>
        <taxon>Aeromonadales</taxon>
        <taxon>Aeromonadaceae</taxon>
        <taxon>Aeromonas</taxon>
    </lineage>
</organism>
<evidence type="ECO:0000313" key="3">
    <source>
        <dbReference type="Proteomes" id="UP000281725"/>
    </source>
</evidence>
<comment type="caution">
    <text evidence="1">The sequence shown here is derived from an EMBL/GenBank/DDBJ whole genome shotgun (WGS) entry which is preliminary data.</text>
</comment>
<reference evidence="2" key="3">
    <citation type="journal article" date="2019" name="PLoS ONE">
        <title>Identification and characterization of putative Aeromonas spp. T3SS effectors.</title>
        <authorList>
            <person name="Rangel L.T."/>
            <person name="Marden J."/>
            <person name="Colston S."/>
            <person name="Setubal J.C."/>
            <person name="Graf J."/>
            <person name="Gogarten J.P."/>
        </authorList>
    </citation>
    <scope>NUCLEOTIDE SEQUENCE</scope>
    <source>
        <strain evidence="2">BAQ071013-135</strain>
    </source>
</reference>
<sequence length="59" mass="6711">MPLPLLANTISKIEIQEQVMPIRILPPILANQIPVGGEVVERPSWSLKRLTIRKIEIQE</sequence>
<dbReference type="EMBL" id="PDXJ01000002">
    <property type="protein sequence ID" value="TND57033.1"/>
    <property type="molecule type" value="Genomic_DNA"/>
</dbReference>
<dbReference type="AlphaFoldDB" id="A0A2S3XT41"/>
<protein>
    <submittedName>
        <fullName evidence="1">Uncharacterized protein</fullName>
    </submittedName>
</protein>
<reference evidence="1 3" key="2">
    <citation type="submission" date="2018-09" db="EMBL/GenBank/DDBJ databases">
        <title>Genome sequencing of Aeromonas veronii MS-17-88.</title>
        <authorList>
            <person name="Tekedar H.C."/>
            <person name="Arick M.A."/>
            <person name="Hsu C.-Y."/>
            <person name="Thrash A."/>
            <person name="Karsi A."/>
            <person name="Lawrence M.L."/>
            <person name="Abdelhamed H."/>
        </authorList>
    </citation>
    <scope>NUCLEOTIDE SEQUENCE [LARGE SCALE GENOMIC DNA]</scope>
    <source>
        <strain evidence="1 3">MS 17-88</strain>
    </source>
</reference>
<name>A0A2S3XT41_AERVE</name>
<reference evidence="2" key="1">
    <citation type="submission" date="2017-10" db="EMBL/GenBank/DDBJ databases">
        <authorList>
            <person name="Colston S.M."/>
            <person name="Graf J."/>
        </authorList>
    </citation>
    <scope>NUCLEOTIDE SEQUENCE</scope>
    <source>
        <strain evidence="2">BAQ071013-135</strain>
    </source>
</reference>
<dbReference type="Proteomes" id="UP000796104">
    <property type="component" value="Unassembled WGS sequence"/>
</dbReference>
<accession>A0A2S3XT41</accession>
<evidence type="ECO:0000313" key="2">
    <source>
        <dbReference type="EMBL" id="TND57033.1"/>
    </source>
</evidence>
<proteinExistence type="predicted"/>